<keyword evidence="4" id="KW-1133">Transmembrane helix</keyword>
<feature type="compositionally biased region" description="Gly residues" evidence="3">
    <location>
        <begin position="505"/>
        <end position="514"/>
    </location>
</feature>
<name>E3J4U6_PSEI1</name>
<evidence type="ECO:0000313" key="6">
    <source>
        <dbReference type="EMBL" id="ADP78265.1"/>
    </source>
</evidence>
<organism evidence="6 7">
    <name type="scientific">Pseudofrankia inefficax (strain DSM 45817 / CECT 9037 / DDB 130130 / EuI1c)</name>
    <name type="common">Frankia inefficax</name>
    <dbReference type="NCBI Taxonomy" id="298654"/>
    <lineage>
        <taxon>Bacteria</taxon>
        <taxon>Bacillati</taxon>
        <taxon>Actinomycetota</taxon>
        <taxon>Actinomycetes</taxon>
        <taxon>Frankiales</taxon>
        <taxon>Frankiaceae</taxon>
        <taxon>Pseudofrankia</taxon>
    </lineage>
</organism>
<dbReference type="AlphaFoldDB" id="E3J4U6"/>
<sequence length="526" mass="54755">MDALEVSPFAPTVFGAMARRRGLVLVCVVLLGAIGIAVGVKTSSAATAKASLIVADPSTGSTDSHYSANQAAVMRLPVTATAAAKLVNQQFPSANLTGSQLHHDLSVSLDQNSDLITVSYRDSSPQIAAAAANAVLKAYRDAIVASNKATNDAALAQITGALKTLNTEIATPGSAASQPNSTENQLKSRLIEQYVQLQSNSTVSEDGIVQSSPAAIPTGPSKSAAIRFGLLGIVLGLLVGAALAYFTVNRRPRIENRLEPELLLERPFLAEIPDFTLDRLPSDLPAFDGERSAAAEGFRFAADALESGQTYAVISATSGDGKSVTVANLAVTAARSGKRVLAIDANFDGQGLSWLLGVPAERVGLAEVLHGSISAEEGIRLVEQVPGKLFILPPGLADDGRPVVFDHEAIGDMLKEVRRRFDLVIIDAPAVLERAAGTALAKQSDAAVAIIPFGADIRVTEEFAKRISLLNLPVRGYFFTRSPRRAGAGAGKRRAAQPAARKAGLPGGSNGQGGNRYNKPSVGSGV</sequence>
<dbReference type="EMBL" id="CP002299">
    <property type="protein sequence ID" value="ADP78265.1"/>
    <property type="molecule type" value="Genomic_DNA"/>
</dbReference>
<dbReference type="Pfam" id="PF01656">
    <property type="entry name" value="CbiA"/>
    <property type="match status" value="1"/>
</dbReference>
<dbReference type="Gene3D" id="3.40.50.300">
    <property type="entry name" value="P-loop containing nucleotide triphosphate hydrolases"/>
    <property type="match status" value="1"/>
</dbReference>
<dbReference type="InterPro" id="IPR050445">
    <property type="entry name" value="Bact_polysacc_biosynth/exp"/>
</dbReference>
<evidence type="ECO:0000313" key="7">
    <source>
        <dbReference type="Proteomes" id="UP000002484"/>
    </source>
</evidence>
<dbReference type="InterPro" id="IPR027417">
    <property type="entry name" value="P-loop_NTPase"/>
</dbReference>
<proteinExistence type="predicted"/>
<evidence type="ECO:0000256" key="2">
    <source>
        <dbReference type="ARBA" id="ARBA00022840"/>
    </source>
</evidence>
<keyword evidence="2" id="KW-0067">ATP-binding</keyword>
<dbReference type="eggNOG" id="COG0489">
    <property type="taxonomic scope" value="Bacteria"/>
</dbReference>
<evidence type="ECO:0000256" key="1">
    <source>
        <dbReference type="ARBA" id="ARBA00022741"/>
    </source>
</evidence>
<keyword evidence="7" id="KW-1185">Reference proteome</keyword>
<dbReference type="HOGENOM" id="CLU_548450_0_0_11"/>
<reference evidence="6 7" key="1">
    <citation type="submission" date="2010-10" db="EMBL/GenBank/DDBJ databases">
        <title>Complete sequence of Frankia sp. EuI1c.</title>
        <authorList>
            <consortium name="US DOE Joint Genome Institute"/>
            <person name="Lucas S."/>
            <person name="Copeland A."/>
            <person name="Lapidus A."/>
            <person name="Cheng J.-F."/>
            <person name="Bruce D."/>
            <person name="Goodwin L."/>
            <person name="Pitluck S."/>
            <person name="Chertkov O."/>
            <person name="Detter J.C."/>
            <person name="Han C."/>
            <person name="Tapia R."/>
            <person name="Land M."/>
            <person name="Hauser L."/>
            <person name="Jeffries C."/>
            <person name="Kyrpides N."/>
            <person name="Ivanova N."/>
            <person name="Mikhailova N."/>
            <person name="Beauchemin N."/>
            <person name="Sen A."/>
            <person name="Sur S.A."/>
            <person name="Gtari M."/>
            <person name="Wall L."/>
            <person name="Tisa L."/>
            <person name="Woyke T."/>
        </authorList>
    </citation>
    <scope>NUCLEOTIDE SEQUENCE [LARGE SCALE GENOMIC DNA]</scope>
    <source>
        <strain evidence="7">DSM 45817 / CECT 9037 / EuI1c</strain>
    </source>
</reference>
<dbReference type="InParanoid" id="E3J4U6"/>
<feature type="transmembrane region" description="Helical" evidence="4">
    <location>
        <begin position="22"/>
        <end position="40"/>
    </location>
</feature>
<dbReference type="CDD" id="cd05387">
    <property type="entry name" value="BY-kinase"/>
    <property type="match status" value="1"/>
</dbReference>
<evidence type="ECO:0000256" key="4">
    <source>
        <dbReference type="SAM" id="Phobius"/>
    </source>
</evidence>
<keyword evidence="4" id="KW-0812">Transmembrane</keyword>
<evidence type="ECO:0000259" key="5">
    <source>
        <dbReference type="Pfam" id="PF01656"/>
    </source>
</evidence>
<keyword evidence="4" id="KW-0472">Membrane</keyword>
<dbReference type="PANTHER" id="PTHR32309:SF13">
    <property type="entry name" value="FERRIC ENTEROBACTIN TRANSPORT PROTEIN FEPE"/>
    <property type="match status" value="1"/>
</dbReference>
<evidence type="ECO:0000256" key="3">
    <source>
        <dbReference type="SAM" id="MobiDB-lite"/>
    </source>
</evidence>
<dbReference type="PANTHER" id="PTHR32309">
    <property type="entry name" value="TYROSINE-PROTEIN KINASE"/>
    <property type="match status" value="1"/>
</dbReference>
<accession>E3J4U6</accession>
<keyword evidence="1" id="KW-0547">Nucleotide-binding</keyword>
<feature type="transmembrane region" description="Helical" evidence="4">
    <location>
        <begin position="228"/>
        <end position="248"/>
    </location>
</feature>
<feature type="domain" description="CobQ/CobB/MinD/ParA nucleotide binding" evidence="5">
    <location>
        <begin position="312"/>
        <end position="438"/>
    </location>
</feature>
<dbReference type="InterPro" id="IPR005702">
    <property type="entry name" value="Wzc-like_C"/>
</dbReference>
<dbReference type="KEGG" id="fri:FraEuI1c_0177"/>
<dbReference type="InterPro" id="IPR002586">
    <property type="entry name" value="CobQ/CobB/MinD/ParA_Nub-bd_dom"/>
</dbReference>
<protein>
    <recommendedName>
        <fullName evidence="5">CobQ/CobB/MinD/ParA nucleotide binding domain-containing protein</fullName>
    </recommendedName>
</protein>
<dbReference type="STRING" id="298654.FraEuI1c_0177"/>
<dbReference type="OrthoDB" id="9812433at2"/>
<dbReference type="SUPFAM" id="SSF52540">
    <property type="entry name" value="P-loop containing nucleoside triphosphate hydrolases"/>
    <property type="match status" value="1"/>
</dbReference>
<dbReference type="Proteomes" id="UP000002484">
    <property type="component" value="Chromosome"/>
</dbReference>
<gene>
    <name evidence="6" type="ordered locus">FraEuI1c_0177</name>
</gene>
<dbReference type="RefSeq" id="WP_013421388.1">
    <property type="nucleotide sequence ID" value="NC_014666.1"/>
</dbReference>
<feature type="region of interest" description="Disordered" evidence="3">
    <location>
        <begin position="488"/>
        <end position="526"/>
    </location>
</feature>